<keyword evidence="2" id="KW-1185">Reference proteome</keyword>
<dbReference type="GO" id="GO:0030729">
    <property type="term" value="F:acetoacetate-CoA ligase activity"/>
    <property type="evidence" value="ECO:0007669"/>
    <property type="project" value="TreeGrafter"/>
</dbReference>
<proteinExistence type="predicted"/>
<gene>
    <name evidence="1" type="primary">vrtB_0</name>
    <name evidence="1" type="ORF">LSUB1_G008924</name>
</gene>
<comment type="caution">
    <text evidence="1">The sequence shown here is derived from an EMBL/GenBank/DDBJ whole genome shotgun (WGS) entry which is preliminary data.</text>
</comment>
<name>A0A8H8U4H1_9HELO</name>
<dbReference type="AlphaFoldDB" id="A0A8H8U4H1"/>
<dbReference type="Gene3D" id="3.30.300.30">
    <property type="match status" value="1"/>
</dbReference>
<reference evidence="1 2" key="1">
    <citation type="submission" date="2018-05" db="EMBL/GenBank/DDBJ databases">
        <title>Genome sequencing and assembly of the regulated plant pathogen Lachnellula willkommii and related sister species for the development of diagnostic species identification markers.</title>
        <authorList>
            <person name="Giroux E."/>
            <person name="Bilodeau G."/>
        </authorList>
    </citation>
    <scope>NUCLEOTIDE SEQUENCE [LARGE SCALE GENOMIC DNA]</scope>
    <source>
        <strain evidence="1 2">CBS 197.66</strain>
    </source>
</reference>
<organism evidence="1 2">
    <name type="scientific">Lachnellula subtilissima</name>
    <dbReference type="NCBI Taxonomy" id="602034"/>
    <lineage>
        <taxon>Eukaryota</taxon>
        <taxon>Fungi</taxon>
        <taxon>Dikarya</taxon>
        <taxon>Ascomycota</taxon>
        <taxon>Pezizomycotina</taxon>
        <taxon>Leotiomycetes</taxon>
        <taxon>Helotiales</taxon>
        <taxon>Lachnaceae</taxon>
        <taxon>Lachnellula</taxon>
    </lineage>
</organism>
<dbReference type="Proteomes" id="UP000462212">
    <property type="component" value="Unassembled WGS sequence"/>
</dbReference>
<dbReference type="SUPFAM" id="SSF56801">
    <property type="entry name" value="Acetyl-CoA synthetase-like"/>
    <property type="match status" value="1"/>
</dbReference>
<protein>
    <submittedName>
        <fullName evidence="1">Malonamoyl-CoA synthetase</fullName>
    </submittedName>
</protein>
<evidence type="ECO:0000313" key="1">
    <source>
        <dbReference type="EMBL" id="TVY31313.1"/>
    </source>
</evidence>
<dbReference type="InterPro" id="IPR045851">
    <property type="entry name" value="AMP-bd_C_sf"/>
</dbReference>
<accession>A0A8H8U4H1</accession>
<dbReference type="EMBL" id="QGMJ01001718">
    <property type="protein sequence ID" value="TVY31313.1"/>
    <property type="molecule type" value="Genomic_DNA"/>
</dbReference>
<evidence type="ECO:0000313" key="2">
    <source>
        <dbReference type="Proteomes" id="UP000462212"/>
    </source>
</evidence>
<sequence length="160" mass="17761">MFPGVWHHGDFVRFNERTGGMVMLGRSDGILKPSGVRFGSAEIYNILLKYFAADVEDALCIGRRREGDDDEVVVLFLKMGDGKILSEGLREGIRACVRKELSARHVPGVIEECVEIPVTTNGKKVEVAVKQILCGMNVKTSASVANSECLEWYREWAAKN</sequence>
<dbReference type="OrthoDB" id="10253869at2759"/>
<dbReference type="PANTHER" id="PTHR42921:SF1">
    <property type="entry name" value="ACETOACETYL-COA SYNTHETASE"/>
    <property type="match status" value="1"/>
</dbReference>
<dbReference type="PANTHER" id="PTHR42921">
    <property type="entry name" value="ACETOACETYL-COA SYNTHETASE"/>
    <property type="match status" value="1"/>
</dbReference>